<dbReference type="InterPro" id="IPR009057">
    <property type="entry name" value="Homeodomain-like_sf"/>
</dbReference>
<reference evidence="4 5" key="1">
    <citation type="submission" date="2015-09" db="EMBL/GenBank/DDBJ databases">
        <authorList>
            <consortium name="Pathogen Informatics"/>
        </authorList>
    </citation>
    <scope>NUCLEOTIDE SEQUENCE [LARGE SCALE GENOMIC DNA]</scope>
    <source>
        <strain evidence="4 5">2789STDY5834876</strain>
    </source>
</reference>
<name>A0A173ZXT7_9FIRM</name>
<sequence>MISNQILQNTIEGLKNISRIDFSVLDTEGKALAATFEDTKDYESAVLSFVESPADSQVIQGDHFFKIFDEQQLEYVLLAGGENEEVYMVGKIAAFQVQSLLVAYKERFDKDNFIKNLLLDNLLLVDIYNRAKKLHIDTEIKRVIFIIETSHEKDSVALDNVRNLLGGKSKDFITAVDEKNIIVVKELTDKDGGKELEKMAKDMLEILRNECGEEHIHIAYGTIVNDIKEVSKSYKEAKLALDVGKIFFDEKDIVAYSTLGIGRLIYQLPIPLCKMFIKEIFEGKSPDDFDEETLTTINKFFENSLNVSETSRQLYIHRNTLVYRLDKLQKSTGLDLRVFEDAITFKIALMVVKYMKYMESLEY</sequence>
<evidence type="ECO:0000259" key="3">
    <source>
        <dbReference type="Pfam" id="PF17853"/>
    </source>
</evidence>
<evidence type="ECO:0000259" key="2">
    <source>
        <dbReference type="Pfam" id="PF13556"/>
    </source>
</evidence>
<evidence type="ECO:0000256" key="1">
    <source>
        <dbReference type="ARBA" id="ARBA00006754"/>
    </source>
</evidence>
<dbReference type="Proteomes" id="UP000095544">
    <property type="component" value="Unassembled WGS sequence"/>
</dbReference>
<proteinExistence type="inferred from homology"/>
<evidence type="ECO:0000313" key="5">
    <source>
        <dbReference type="Proteomes" id="UP000095544"/>
    </source>
</evidence>
<dbReference type="Pfam" id="PF17853">
    <property type="entry name" value="GGDEF_2"/>
    <property type="match status" value="1"/>
</dbReference>
<dbReference type="PANTHER" id="PTHR33744">
    <property type="entry name" value="CARBOHYDRATE DIACID REGULATOR"/>
    <property type="match status" value="1"/>
</dbReference>
<dbReference type="AlphaFoldDB" id="A0A173ZXT7"/>
<evidence type="ECO:0000313" key="4">
    <source>
        <dbReference type="EMBL" id="CUN80216.1"/>
    </source>
</evidence>
<feature type="domain" description="PucR C-terminal helix-turn-helix" evidence="2">
    <location>
        <begin position="294"/>
        <end position="350"/>
    </location>
</feature>
<dbReference type="InterPro" id="IPR025736">
    <property type="entry name" value="PucR_C-HTH_dom"/>
</dbReference>
<accession>A0A173ZXT7</accession>
<organism evidence="4 5">
    <name type="scientific">Faecalicatena contorta</name>
    <dbReference type="NCBI Taxonomy" id="39482"/>
    <lineage>
        <taxon>Bacteria</taxon>
        <taxon>Bacillati</taxon>
        <taxon>Bacillota</taxon>
        <taxon>Clostridia</taxon>
        <taxon>Lachnospirales</taxon>
        <taxon>Lachnospiraceae</taxon>
        <taxon>Faecalicatena</taxon>
    </lineage>
</organism>
<dbReference type="SUPFAM" id="SSF46689">
    <property type="entry name" value="Homeodomain-like"/>
    <property type="match status" value="1"/>
</dbReference>
<dbReference type="GeneID" id="93332998"/>
<dbReference type="EMBL" id="CYZU01000003">
    <property type="protein sequence ID" value="CUN80216.1"/>
    <property type="molecule type" value="Genomic_DNA"/>
</dbReference>
<dbReference type="InterPro" id="IPR042070">
    <property type="entry name" value="PucR_C-HTH_sf"/>
</dbReference>
<protein>
    <submittedName>
        <fullName evidence="4">Sugar diacid regulator</fullName>
    </submittedName>
</protein>
<dbReference type="Gene3D" id="1.10.10.2840">
    <property type="entry name" value="PucR C-terminal helix-turn-helix domain"/>
    <property type="match status" value="1"/>
</dbReference>
<dbReference type="InterPro" id="IPR041522">
    <property type="entry name" value="CdaR_GGDEF"/>
</dbReference>
<comment type="similarity">
    <text evidence="1">Belongs to the CdaR family.</text>
</comment>
<dbReference type="InterPro" id="IPR051448">
    <property type="entry name" value="CdaR-like_regulators"/>
</dbReference>
<dbReference type="PANTHER" id="PTHR33744:SF15">
    <property type="entry name" value="CARBOHYDRATE DIACID REGULATOR"/>
    <property type="match status" value="1"/>
</dbReference>
<gene>
    <name evidence="4" type="primary">cdaR_1</name>
    <name evidence="4" type="ORF">ERS852491_00544</name>
</gene>
<dbReference type="Pfam" id="PF13556">
    <property type="entry name" value="HTH_30"/>
    <property type="match status" value="1"/>
</dbReference>
<dbReference type="RefSeq" id="WP_025655019.1">
    <property type="nucleotide sequence ID" value="NZ_BAAACT010000054.1"/>
</dbReference>
<feature type="domain" description="CdaR GGDEF-like" evidence="3">
    <location>
        <begin position="126"/>
        <end position="243"/>
    </location>
</feature>
<dbReference type="OrthoDB" id="9792148at2"/>
<dbReference type="STRING" id="39482.ERS852491_00544"/>